<keyword evidence="4" id="KW-0406">Ion transport</keyword>
<keyword evidence="3" id="KW-0813">Transport</keyword>
<dbReference type="InterPro" id="IPR002491">
    <property type="entry name" value="ABC_transptr_periplasmic_BD"/>
</dbReference>
<comment type="subcellular location">
    <subcellularLocation>
        <location evidence="1">Cell envelope</location>
    </subcellularLocation>
</comment>
<evidence type="ECO:0000256" key="5">
    <source>
        <dbReference type="ARBA" id="ARBA00022729"/>
    </source>
</evidence>
<evidence type="ECO:0000256" key="1">
    <source>
        <dbReference type="ARBA" id="ARBA00004196"/>
    </source>
</evidence>
<evidence type="ECO:0000256" key="2">
    <source>
        <dbReference type="ARBA" id="ARBA00008814"/>
    </source>
</evidence>
<dbReference type="Pfam" id="PF01497">
    <property type="entry name" value="Peripla_BP_2"/>
    <property type="match status" value="1"/>
</dbReference>
<dbReference type="InterPro" id="IPR051313">
    <property type="entry name" value="Bact_iron-sidero_bind"/>
</dbReference>
<dbReference type="PROSITE" id="PS50983">
    <property type="entry name" value="FE_B12_PBP"/>
    <property type="match status" value="1"/>
</dbReference>
<keyword evidence="4" id="KW-0410">Iron transport</keyword>
<keyword evidence="8" id="KW-1185">Reference proteome</keyword>
<evidence type="ECO:0000256" key="4">
    <source>
        <dbReference type="ARBA" id="ARBA00022496"/>
    </source>
</evidence>
<keyword evidence="5" id="KW-0732">Signal</keyword>
<evidence type="ECO:0000256" key="3">
    <source>
        <dbReference type="ARBA" id="ARBA00022448"/>
    </source>
</evidence>
<dbReference type="Proteomes" id="UP000003394">
    <property type="component" value="Unassembled WGS sequence"/>
</dbReference>
<dbReference type="RefSeq" id="WP_005818849.1">
    <property type="nucleotide sequence ID" value="NZ_ACFT01000031.1"/>
</dbReference>
<evidence type="ECO:0000313" key="8">
    <source>
        <dbReference type="Proteomes" id="UP000003394"/>
    </source>
</evidence>
<dbReference type="Gene3D" id="3.40.50.1980">
    <property type="entry name" value="Nitrogenase molybdenum iron protein domain"/>
    <property type="match status" value="2"/>
</dbReference>
<dbReference type="SUPFAM" id="SSF53807">
    <property type="entry name" value="Helical backbone' metal receptor"/>
    <property type="match status" value="1"/>
</dbReference>
<name>A0ABP2DKM0_9PAST</name>
<accession>A0ABP2DKM0</accession>
<organism evidence="7 8">
    <name type="scientific">Actinobacillus minor 202</name>
    <dbReference type="NCBI Taxonomy" id="591023"/>
    <lineage>
        <taxon>Bacteria</taxon>
        <taxon>Pseudomonadati</taxon>
        <taxon>Pseudomonadota</taxon>
        <taxon>Gammaproteobacteria</taxon>
        <taxon>Pasteurellales</taxon>
        <taxon>Pasteurellaceae</taxon>
        <taxon>Actinobacillus</taxon>
    </lineage>
</organism>
<feature type="domain" description="Fe/B12 periplasmic-binding" evidence="6">
    <location>
        <begin position="77"/>
        <end position="341"/>
    </location>
</feature>
<comment type="caution">
    <text evidence="7">The sequence shown here is derived from an EMBL/GenBank/DDBJ whole genome shotgun (WGS) entry which is preliminary data.</text>
</comment>
<proteinExistence type="inferred from homology"/>
<reference evidence="7 8" key="1">
    <citation type="journal article" date="2010" name="Vet. Microbiol.">
        <title>Production of haemolysins by strains of the Actinobacillus minor/porcitonsillarum complex.</title>
        <authorList>
            <person name="Arya G."/>
            <person name="Niven D.F."/>
        </authorList>
    </citation>
    <scope>NUCLEOTIDE SEQUENCE [LARGE SCALE GENOMIC DNA]</scope>
    <source>
        <strain evidence="8">strain 202</strain>
    </source>
</reference>
<sequence length="344" mass="39016">MKILINNTLARLRERDRFPQSNGFAGIRERGTCPLPPKILRIFSPLSRLRERGKWLQAVTFSLFFANSLSAGEPQRGLATLDWTVAETLIALDEQPKAVGDAESYKIWVSEPKLPENTLDLGIRLQPNPEQLWQLSTQLDAQPLLFINSSFYASATPMLEKFGKVHLVDFYKEGDAWQNVVEATQQIADIIGKPEQAEQLLNRYWQKIAEIRPLVQPFTDRPVLLVQFIDTRHLRVYAENSPFGAVLSQLGFKNGWQGNHNNWGFEIIDVTQLAKLPPESRFVVVKPYPSNIGSALKYNTLWQKLAMAKDPLILPEVWTFGAIPSAQRFAEVLANGLIHGSEQW</sequence>
<dbReference type="PANTHER" id="PTHR30532">
    <property type="entry name" value="IRON III DICITRATE-BINDING PERIPLASMIC PROTEIN"/>
    <property type="match status" value="1"/>
</dbReference>
<dbReference type="EMBL" id="ACFT01000031">
    <property type="protein sequence ID" value="EEF15542.1"/>
    <property type="molecule type" value="Genomic_DNA"/>
</dbReference>
<evidence type="ECO:0000313" key="7">
    <source>
        <dbReference type="EMBL" id="EEF15542.1"/>
    </source>
</evidence>
<dbReference type="CDD" id="cd01146">
    <property type="entry name" value="FhuD"/>
    <property type="match status" value="1"/>
</dbReference>
<dbReference type="PANTHER" id="PTHR30532:SF1">
    <property type="entry name" value="IRON(3+)-HYDROXAMATE-BINDING PROTEIN FHUD"/>
    <property type="match status" value="1"/>
</dbReference>
<comment type="similarity">
    <text evidence="2">Belongs to the bacterial solute-binding protein 8 family.</text>
</comment>
<protein>
    <submittedName>
        <fullName evidence="7">ABC-type Fe3+-hydroxamate transport system, periplasmic component FhuD</fullName>
    </submittedName>
</protein>
<evidence type="ECO:0000259" key="6">
    <source>
        <dbReference type="PROSITE" id="PS50983"/>
    </source>
</evidence>
<gene>
    <name evidence="7" type="primary">fhuD</name>
    <name evidence="7" type="ORF">AM202_0681</name>
</gene>
<keyword evidence="4" id="KW-0408">Iron</keyword>
<dbReference type="PRINTS" id="PR01715">
    <property type="entry name" value="FERRIBNDNGPP"/>
</dbReference>